<reference evidence="1" key="2">
    <citation type="submission" date="2021-09" db="EMBL/GenBank/DDBJ databases">
        <authorList>
            <person name="Gilroy R."/>
        </authorList>
    </citation>
    <scope>NUCLEOTIDE SEQUENCE</scope>
    <source>
        <strain evidence="1">ChiGjej5B5-22894</strain>
    </source>
</reference>
<name>A0A921MVZ1_9MICO</name>
<gene>
    <name evidence="1" type="ORF">K8V81_06505</name>
</gene>
<proteinExistence type="predicted"/>
<dbReference type="AlphaFoldDB" id="A0A921MVZ1"/>
<evidence type="ECO:0000313" key="1">
    <source>
        <dbReference type="EMBL" id="HJG91360.1"/>
    </source>
</evidence>
<evidence type="ECO:0000313" key="2">
    <source>
        <dbReference type="Proteomes" id="UP000742460"/>
    </source>
</evidence>
<accession>A0A921MVZ1</accession>
<organism evidence="1 2">
    <name type="scientific">Brachybacterium massiliense</name>
    <dbReference type="NCBI Taxonomy" id="1755098"/>
    <lineage>
        <taxon>Bacteria</taxon>
        <taxon>Bacillati</taxon>
        <taxon>Actinomycetota</taxon>
        <taxon>Actinomycetes</taxon>
        <taxon>Micrococcales</taxon>
        <taxon>Dermabacteraceae</taxon>
        <taxon>Brachybacterium</taxon>
    </lineage>
</organism>
<protein>
    <submittedName>
        <fullName evidence="1">Uncharacterized protein</fullName>
    </submittedName>
</protein>
<reference evidence="1" key="1">
    <citation type="journal article" date="2021" name="PeerJ">
        <title>Extensive microbial diversity within the chicken gut microbiome revealed by metagenomics and culture.</title>
        <authorList>
            <person name="Gilroy R."/>
            <person name="Ravi A."/>
            <person name="Getino M."/>
            <person name="Pursley I."/>
            <person name="Horton D.L."/>
            <person name="Alikhan N.F."/>
            <person name="Baker D."/>
            <person name="Gharbi K."/>
            <person name="Hall N."/>
            <person name="Watson M."/>
            <person name="Adriaenssens E.M."/>
            <person name="Foster-Nyarko E."/>
            <person name="Jarju S."/>
            <person name="Secka A."/>
            <person name="Antonio M."/>
            <person name="Oren A."/>
            <person name="Chaudhuri R.R."/>
            <person name="La Ragione R."/>
            <person name="Hildebrand F."/>
            <person name="Pallen M.J."/>
        </authorList>
    </citation>
    <scope>NUCLEOTIDE SEQUENCE</scope>
    <source>
        <strain evidence="1">ChiGjej5B5-22894</strain>
    </source>
</reference>
<sequence>MTTSDPGNVLPTAVTEAGPSAAYREVEQLLRGAGWTDCGAGDWAFALASPDGALAARISPFDPVGPYTARLYERAAGTGLVPRMLLHHRLAGGADLLVMEQLLPVGESDAHAFLAAFSRAEGELGALASMVQAIHAEARRELYWCGPLDTNPSNIMRRPAGAGPRTRAVLTDPFYADGPNMYAMAEEDPDRFVTTLPAHERQHLTEIPLACSGPWPDEAREALRARLLSADQRAASRG</sequence>
<dbReference type="EMBL" id="DYUE01000151">
    <property type="protein sequence ID" value="HJG91360.1"/>
    <property type="molecule type" value="Genomic_DNA"/>
</dbReference>
<dbReference type="Proteomes" id="UP000742460">
    <property type="component" value="Unassembled WGS sequence"/>
</dbReference>
<comment type="caution">
    <text evidence="1">The sequence shown here is derived from an EMBL/GenBank/DDBJ whole genome shotgun (WGS) entry which is preliminary data.</text>
</comment>